<dbReference type="EMBL" id="CP069043">
    <property type="protein sequence ID" value="QRD06648.1"/>
    <property type="molecule type" value="Genomic_DNA"/>
</dbReference>
<name>A0A7U2IBB5_PHANO</name>
<feature type="compositionally biased region" description="Low complexity" evidence="1">
    <location>
        <begin position="35"/>
        <end position="45"/>
    </location>
</feature>
<feature type="compositionally biased region" description="Polar residues" evidence="1">
    <location>
        <begin position="539"/>
        <end position="559"/>
    </location>
</feature>
<evidence type="ECO:0000313" key="2">
    <source>
        <dbReference type="EMBL" id="QRD06648.1"/>
    </source>
</evidence>
<sequence>MSDPLELPEDLKHDRSIIFVDEMITKPDPTRRETSSTASVQTSDSSEAREARLQRRLENRPTTDLNEDEHYYSVDNETEHSPESPTKDRNAQSVHPLTYKKPSKKARAPRKYVKSNTRPRNEAFFNARLDNPVTDDDESLSGFRSKRESSESTEEGSQLSRIPWSSGSSVVGKMEGLMICPSGLCEKEVIEYAGGDRRPFTSMKVRGCAVTKPPFQTPDSIWRKRQQAPKDVVGQMTAKKAPSIPLISAAGATGESVSLTLQRNESSLPNRIQEAPMHAIMPSALTAASGSPESNQSCGPTLDERAYDMLKYLISLACQPNEWVDFLGPNDYEITSGEETVRSAGHRNAESFMRAALYKIDDELSRTYIQRNTNYQNVTVILHAHDVPRPTRVAVVWKPFSDLHEISRKPHTSVVHYAQELQHLWKNIVKLAPHLSLAVTPDRGIMPPPPRSISFVFFLAVTCAPQAELQRVLEYLAPQSDKFNAVQDCIPDGLKALRHEHPVYKGMSTLELTAIWARLNNMLAAGQDWSDGRGGSGDTWATAQESGRTSESQRATTSPDRLGKKRKADELEAGGMRSRVGKT</sequence>
<feature type="region of interest" description="Disordered" evidence="1">
    <location>
        <begin position="528"/>
        <end position="583"/>
    </location>
</feature>
<organism evidence="2 3">
    <name type="scientific">Phaeosphaeria nodorum (strain SN15 / ATCC MYA-4574 / FGSC 10173)</name>
    <name type="common">Glume blotch fungus</name>
    <name type="synonym">Parastagonospora nodorum</name>
    <dbReference type="NCBI Taxonomy" id="321614"/>
    <lineage>
        <taxon>Eukaryota</taxon>
        <taxon>Fungi</taxon>
        <taxon>Dikarya</taxon>
        <taxon>Ascomycota</taxon>
        <taxon>Pezizomycotina</taxon>
        <taxon>Dothideomycetes</taxon>
        <taxon>Pleosporomycetidae</taxon>
        <taxon>Pleosporales</taxon>
        <taxon>Pleosporineae</taxon>
        <taxon>Phaeosphaeriaceae</taxon>
        <taxon>Parastagonospora</taxon>
    </lineage>
</organism>
<reference evidence="3" key="1">
    <citation type="journal article" date="2021" name="BMC Genomics">
        <title>Chromosome-level genome assembly and manually-curated proteome of model necrotroph Parastagonospora nodorum Sn15 reveals a genome-wide trove of candidate effector homologs, and redundancy of virulence-related functions within an accessory chromosome.</title>
        <authorList>
            <person name="Bertazzoni S."/>
            <person name="Jones D.A.B."/>
            <person name="Phan H.T."/>
            <person name="Tan K.-C."/>
            <person name="Hane J.K."/>
        </authorList>
    </citation>
    <scope>NUCLEOTIDE SEQUENCE [LARGE SCALE GENOMIC DNA]</scope>
    <source>
        <strain evidence="3">SN15 / ATCC MYA-4574 / FGSC 10173)</strain>
    </source>
</reference>
<keyword evidence="3" id="KW-1185">Reference proteome</keyword>
<dbReference type="Proteomes" id="UP000663193">
    <property type="component" value="Chromosome 21"/>
</dbReference>
<protein>
    <submittedName>
        <fullName evidence="2">Uncharacterized protein</fullName>
    </submittedName>
</protein>
<evidence type="ECO:0000256" key="1">
    <source>
        <dbReference type="SAM" id="MobiDB-lite"/>
    </source>
</evidence>
<gene>
    <name evidence="2" type="ORF">JI435_135540</name>
</gene>
<feature type="compositionally biased region" description="Basic and acidic residues" evidence="1">
    <location>
        <begin position="23"/>
        <end position="34"/>
    </location>
</feature>
<feature type="region of interest" description="Disordered" evidence="1">
    <location>
        <begin position="21"/>
        <end position="168"/>
    </location>
</feature>
<proteinExistence type="predicted"/>
<dbReference type="AlphaFoldDB" id="A0A7U2IBB5"/>
<dbReference type="OMA" id="MEGLMIC"/>
<accession>A0A7U2IBB5</accession>
<feature type="compositionally biased region" description="Basic and acidic residues" evidence="1">
    <location>
        <begin position="68"/>
        <end position="90"/>
    </location>
</feature>
<dbReference type="VEuPathDB" id="FungiDB:JI435_135540"/>
<feature type="compositionally biased region" description="Basic residues" evidence="1">
    <location>
        <begin position="101"/>
        <end position="113"/>
    </location>
</feature>
<feature type="compositionally biased region" description="Basic and acidic residues" evidence="1">
    <location>
        <begin position="46"/>
        <end position="61"/>
    </location>
</feature>
<evidence type="ECO:0000313" key="3">
    <source>
        <dbReference type="Proteomes" id="UP000663193"/>
    </source>
</evidence>